<feature type="domain" description="FAD-binding" evidence="2">
    <location>
        <begin position="20"/>
        <end position="322"/>
    </location>
</feature>
<keyword evidence="1" id="KW-0560">Oxidoreductase</keyword>
<dbReference type="Pfam" id="PF01494">
    <property type="entry name" value="FAD_binding_3"/>
    <property type="match status" value="1"/>
</dbReference>
<dbReference type="PRINTS" id="PR00420">
    <property type="entry name" value="RNGMNOXGNASE"/>
</dbReference>
<evidence type="ECO:0000256" key="1">
    <source>
        <dbReference type="ARBA" id="ARBA00023002"/>
    </source>
</evidence>
<dbReference type="SUPFAM" id="SSF51905">
    <property type="entry name" value="FAD/NAD(P)-binding domain"/>
    <property type="match status" value="1"/>
</dbReference>
<evidence type="ECO:0000259" key="2">
    <source>
        <dbReference type="Pfam" id="PF01494"/>
    </source>
</evidence>
<dbReference type="PANTHER" id="PTHR43476">
    <property type="entry name" value="3-(3-HYDROXY-PHENYL)PROPIONATE/3-HYDROXYCINNAMIC ACID HYDROXYLASE"/>
    <property type="match status" value="1"/>
</dbReference>
<dbReference type="InterPro" id="IPR036188">
    <property type="entry name" value="FAD/NAD-bd_sf"/>
</dbReference>
<dbReference type="Proteomes" id="UP000199423">
    <property type="component" value="Unassembled WGS sequence"/>
</dbReference>
<protein>
    <submittedName>
        <fullName evidence="3">2-polyprenyl-6-methoxyphenol hydroxylase</fullName>
    </submittedName>
</protein>
<dbReference type="GO" id="GO:0016491">
    <property type="term" value="F:oxidoreductase activity"/>
    <property type="evidence" value="ECO:0007669"/>
    <property type="project" value="UniProtKB-KW"/>
</dbReference>
<keyword evidence="4" id="KW-1185">Reference proteome</keyword>
<gene>
    <name evidence="3" type="ORF">SAMN04488557_3671</name>
</gene>
<reference evidence="4" key="1">
    <citation type="submission" date="2016-10" db="EMBL/GenBank/DDBJ databases">
        <authorList>
            <person name="Varghese N."/>
            <person name="Submissions S."/>
        </authorList>
    </citation>
    <scope>NUCLEOTIDE SEQUENCE [LARGE SCALE GENOMIC DNA]</scope>
    <source>
        <strain evidence="4">DSM 1565</strain>
    </source>
</reference>
<dbReference type="RefSeq" id="WP_244531386.1">
    <property type="nucleotide sequence ID" value="NZ_FPCH01000004.1"/>
</dbReference>
<dbReference type="InterPro" id="IPR050631">
    <property type="entry name" value="PheA/TfdB_FAD_monoxygenase"/>
</dbReference>
<dbReference type="Gene3D" id="3.50.50.60">
    <property type="entry name" value="FAD/NAD(P)-binding domain"/>
    <property type="match status" value="1"/>
</dbReference>
<dbReference type="AlphaFoldDB" id="A0A1I7NUW4"/>
<name>A0A1I7NUW4_9HYPH</name>
<dbReference type="PANTHER" id="PTHR43476:SF5">
    <property type="entry name" value="FAD-DEPENDENT MONOOXYGENASE"/>
    <property type="match status" value="1"/>
</dbReference>
<organism evidence="3 4">
    <name type="scientific">Hyphomicrobium facile</name>
    <dbReference type="NCBI Taxonomy" id="51670"/>
    <lineage>
        <taxon>Bacteria</taxon>
        <taxon>Pseudomonadati</taxon>
        <taxon>Pseudomonadota</taxon>
        <taxon>Alphaproteobacteria</taxon>
        <taxon>Hyphomicrobiales</taxon>
        <taxon>Hyphomicrobiaceae</taxon>
        <taxon>Hyphomicrobium</taxon>
    </lineage>
</organism>
<dbReference type="GO" id="GO:0071949">
    <property type="term" value="F:FAD binding"/>
    <property type="evidence" value="ECO:0007669"/>
    <property type="project" value="InterPro"/>
</dbReference>
<dbReference type="EMBL" id="FPCH01000004">
    <property type="protein sequence ID" value="SFV38447.1"/>
    <property type="molecule type" value="Genomic_DNA"/>
</dbReference>
<dbReference type="InterPro" id="IPR002938">
    <property type="entry name" value="FAD-bd"/>
</dbReference>
<evidence type="ECO:0000313" key="4">
    <source>
        <dbReference type="Proteomes" id="UP000199423"/>
    </source>
</evidence>
<sequence length="400" mass="44691">MHEIRAAQDPAKGGGSPVSDVTIIGAGAAGSMAAIVLARRGISVTLVDMRAKHPPEFRCEKIVDDQLDLIEQLQLLDLLKPVSTRVDRMLVVRPGNIQELRKTTEYGFSYQDFINSLRAGVPGRVRFVNERVAKIRNGEETQIVELADGETLSTRLVLLATGLAQGLRQNLGMTLDTVHHHHSLCVGFSLRPGEGQKFNFPALTYYSERLESGIAYITLFPMGDVMRANLFTYHGYQDPFVAQIRNDPVSALYGAMPGLQKFLGSFERTDEVRIRMIDLDRVANHRQHGVVLIGDAFQTSCPATGTGLTRCMNDVARLSEHIDRWLATPGMSRGKLASFYDDPRKTSVDDKATYAAHYARKFATDRRLSWDLRRIKTVLRSRFNIMEDSLAERLRLLSAS</sequence>
<accession>A0A1I7NUW4</accession>
<evidence type="ECO:0000313" key="3">
    <source>
        <dbReference type="EMBL" id="SFV38447.1"/>
    </source>
</evidence>
<proteinExistence type="predicted"/>
<dbReference type="STRING" id="51670.SAMN04488557_3671"/>